<dbReference type="PIRSF" id="PIRSF002811">
    <property type="entry name" value="DnaG"/>
    <property type="match status" value="1"/>
</dbReference>
<dbReference type="HAMAP" id="MF_00974">
    <property type="entry name" value="DNA_primase_DnaG"/>
    <property type="match status" value="1"/>
</dbReference>
<dbReference type="InterPro" id="IPR030846">
    <property type="entry name" value="DnaG_bac"/>
</dbReference>
<dbReference type="InterPro" id="IPR013173">
    <property type="entry name" value="DNA_primase_DnaG_DnaB-bd_dom"/>
</dbReference>
<dbReference type="SUPFAM" id="SSF56731">
    <property type="entry name" value="DNA primase core"/>
    <property type="match status" value="1"/>
</dbReference>
<dbReference type="InterPro" id="IPR002694">
    <property type="entry name" value="Znf_CHC2"/>
</dbReference>
<reference evidence="16" key="1">
    <citation type="submission" date="2021-12" db="EMBL/GenBank/DDBJ databases">
        <authorList>
            <person name="Rodrigo-Torres L."/>
            <person name="Arahal R. D."/>
            <person name="Lucena T."/>
        </authorList>
    </citation>
    <scope>NUCLEOTIDE SEQUENCE</scope>
    <source>
        <strain evidence="16">CECT 8267</strain>
    </source>
</reference>
<evidence type="ECO:0000256" key="10">
    <source>
        <dbReference type="ARBA" id="ARBA00023125"/>
    </source>
</evidence>
<feature type="compositionally biased region" description="Basic and acidic residues" evidence="14">
    <location>
        <begin position="478"/>
        <end position="494"/>
    </location>
</feature>
<feature type="region of interest" description="Disordered" evidence="14">
    <location>
        <begin position="432"/>
        <end position="519"/>
    </location>
</feature>
<dbReference type="Pfam" id="PF10410">
    <property type="entry name" value="DnaB_bind"/>
    <property type="match status" value="1"/>
</dbReference>
<name>A0ABN8EI56_9GAMM</name>
<dbReference type="SMART" id="SM00766">
    <property type="entry name" value="DnaG_DnaB_bind"/>
    <property type="match status" value="1"/>
</dbReference>
<keyword evidence="9" id="KW-0460">Magnesium</keyword>
<keyword evidence="2 12" id="KW-0639">Primosome</keyword>
<dbReference type="InterPro" id="IPR006295">
    <property type="entry name" value="DNA_primase_DnaG"/>
</dbReference>
<dbReference type="CDD" id="cd03364">
    <property type="entry name" value="TOPRIM_DnaG_primases"/>
    <property type="match status" value="1"/>
</dbReference>
<proteinExistence type="inferred from homology"/>
<dbReference type="RefSeq" id="WP_237444801.1">
    <property type="nucleotide sequence ID" value="NZ_CAKLPX010000002.1"/>
</dbReference>
<keyword evidence="5 12" id="KW-0235">DNA replication</keyword>
<keyword evidence="10 12" id="KW-0238">DNA-binding</keyword>
<dbReference type="Gene3D" id="3.90.580.10">
    <property type="entry name" value="Zinc finger, CHC2-type domain"/>
    <property type="match status" value="1"/>
</dbReference>
<comment type="catalytic activity">
    <reaction evidence="12">
        <text>ssDNA + n NTP = ssDNA/pppN(pN)n-1 hybrid + (n-1) diphosphate.</text>
        <dbReference type="EC" id="2.7.7.101"/>
    </reaction>
</comment>
<keyword evidence="3 12" id="KW-0808">Transferase</keyword>
<dbReference type="EMBL" id="CAKLPX010000002">
    <property type="protein sequence ID" value="CAH0992106.1"/>
    <property type="molecule type" value="Genomic_DNA"/>
</dbReference>
<evidence type="ECO:0000259" key="15">
    <source>
        <dbReference type="PROSITE" id="PS50880"/>
    </source>
</evidence>
<evidence type="ECO:0000256" key="1">
    <source>
        <dbReference type="ARBA" id="ARBA00022478"/>
    </source>
</evidence>
<organism evidence="16 17">
    <name type="scientific">Sinobacterium norvegicum</name>
    <dbReference type="NCBI Taxonomy" id="1641715"/>
    <lineage>
        <taxon>Bacteria</taxon>
        <taxon>Pseudomonadati</taxon>
        <taxon>Pseudomonadota</taxon>
        <taxon>Gammaproteobacteria</taxon>
        <taxon>Cellvibrionales</taxon>
        <taxon>Spongiibacteraceae</taxon>
        <taxon>Sinobacterium</taxon>
    </lineage>
</organism>
<dbReference type="InterPro" id="IPR050219">
    <property type="entry name" value="DnaG_primase"/>
</dbReference>
<dbReference type="SMART" id="SM00400">
    <property type="entry name" value="ZnF_CHCC"/>
    <property type="match status" value="1"/>
</dbReference>
<keyword evidence="1 12" id="KW-0240">DNA-directed RNA polymerase</keyword>
<evidence type="ECO:0000256" key="4">
    <source>
        <dbReference type="ARBA" id="ARBA00022695"/>
    </source>
</evidence>
<dbReference type="Pfam" id="PF08275">
    <property type="entry name" value="DNAG_N"/>
    <property type="match status" value="1"/>
</dbReference>
<evidence type="ECO:0000256" key="3">
    <source>
        <dbReference type="ARBA" id="ARBA00022679"/>
    </source>
</evidence>
<evidence type="ECO:0000256" key="9">
    <source>
        <dbReference type="ARBA" id="ARBA00022842"/>
    </source>
</evidence>
<evidence type="ECO:0000256" key="5">
    <source>
        <dbReference type="ARBA" id="ARBA00022705"/>
    </source>
</evidence>
<dbReference type="Pfam" id="PF08278">
    <property type="entry name" value="DnaG_DnaB_bind"/>
    <property type="match status" value="1"/>
</dbReference>
<keyword evidence="8 12" id="KW-0862">Zinc</keyword>
<dbReference type="Pfam" id="PF13662">
    <property type="entry name" value="Toprim_4"/>
    <property type="match status" value="1"/>
</dbReference>
<comment type="subunit">
    <text evidence="12">Monomer. Interacts with DnaB.</text>
</comment>
<dbReference type="EC" id="2.7.7.101" evidence="12"/>
<evidence type="ECO:0000256" key="11">
    <source>
        <dbReference type="ARBA" id="ARBA00023163"/>
    </source>
</evidence>
<dbReference type="PANTHER" id="PTHR30313">
    <property type="entry name" value="DNA PRIMASE"/>
    <property type="match status" value="1"/>
</dbReference>
<gene>
    <name evidence="12 16" type="primary">dnaG</name>
    <name evidence="16" type="ORF">SIN8267_02222</name>
</gene>
<dbReference type="InterPro" id="IPR006171">
    <property type="entry name" value="TOPRIM_dom"/>
</dbReference>
<dbReference type="InterPro" id="IPR013264">
    <property type="entry name" value="DNAG_N"/>
</dbReference>
<dbReference type="InterPro" id="IPR036977">
    <property type="entry name" value="DNA_primase_Znf_CHC2"/>
</dbReference>
<dbReference type="SMART" id="SM00493">
    <property type="entry name" value="TOPRIM"/>
    <property type="match status" value="1"/>
</dbReference>
<evidence type="ECO:0000256" key="14">
    <source>
        <dbReference type="SAM" id="MobiDB-lite"/>
    </source>
</evidence>
<dbReference type="InterPro" id="IPR019475">
    <property type="entry name" value="DNA_primase_DnaB-bd"/>
</dbReference>
<evidence type="ECO:0000256" key="6">
    <source>
        <dbReference type="ARBA" id="ARBA00022723"/>
    </source>
</evidence>
<comment type="domain">
    <text evidence="12">Contains an N-terminal zinc-binding domain, a central core domain that contains the primase activity, and a C-terminal DnaB-binding domain.</text>
</comment>
<feature type="compositionally biased region" description="Low complexity" evidence="14">
    <location>
        <begin position="432"/>
        <end position="454"/>
    </location>
</feature>
<feature type="domain" description="Toprim" evidence="15">
    <location>
        <begin position="260"/>
        <end position="342"/>
    </location>
</feature>
<evidence type="ECO:0000256" key="13">
    <source>
        <dbReference type="PIRNR" id="PIRNR002811"/>
    </source>
</evidence>
<evidence type="ECO:0000256" key="7">
    <source>
        <dbReference type="ARBA" id="ARBA00022771"/>
    </source>
</evidence>
<accession>A0ABN8EI56</accession>
<dbReference type="Proteomes" id="UP000838100">
    <property type="component" value="Unassembled WGS sequence"/>
</dbReference>
<protein>
    <recommendedName>
        <fullName evidence="12 13">DNA primase</fullName>
        <ecNumber evidence="12">2.7.7.101</ecNumber>
    </recommendedName>
</protein>
<comment type="function">
    <text evidence="12 13">RNA polymerase that catalyzes the synthesis of short RNA molecules used as primers for DNA polymerase during DNA replication.</text>
</comment>
<evidence type="ECO:0000256" key="2">
    <source>
        <dbReference type="ARBA" id="ARBA00022515"/>
    </source>
</evidence>
<keyword evidence="6 12" id="KW-0479">Metal-binding</keyword>
<dbReference type="InterPro" id="IPR016136">
    <property type="entry name" value="DNA_helicase_N/primase_C"/>
</dbReference>
<dbReference type="Gene3D" id="1.10.860.10">
    <property type="entry name" value="DNAb Helicase, Chain A"/>
    <property type="match status" value="1"/>
</dbReference>
<evidence type="ECO:0000313" key="16">
    <source>
        <dbReference type="EMBL" id="CAH0992106.1"/>
    </source>
</evidence>
<keyword evidence="17" id="KW-1185">Reference proteome</keyword>
<keyword evidence="7 12" id="KW-0863">Zinc-finger</keyword>
<dbReference type="InterPro" id="IPR037068">
    <property type="entry name" value="DNA_primase_core_N_sf"/>
</dbReference>
<evidence type="ECO:0000313" key="17">
    <source>
        <dbReference type="Proteomes" id="UP000838100"/>
    </source>
</evidence>
<comment type="caution">
    <text evidence="16">The sequence shown here is derived from an EMBL/GenBank/DDBJ whole genome shotgun (WGS) entry which is preliminary data.</text>
</comment>
<dbReference type="SUPFAM" id="SSF117023">
    <property type="entry name" value="DNA primase DnaG, C-terminal domain"/>
    <property type="match status" value="1"/>
</dbReference>
<dbReference type="GO" id="GO:0016779">
    <property type="term" value="F:nucleotidyltransferase activity"/>
    <property type="evidence" value="ECO:0007669"/>
    <property type="project" value="UniProtKB-KW"/>
</dbReference>
<dbReference type="Gene3D" id="3.90.980.10">
    <property type="entry name" value="DNA primase, catalytic core, N-terminal domain"/>
    <property type="match status" value="1"/>
</dbReference>
<comment type="similarity">
    <text evidence="12 13">Belongs to the DnaG primase family.</text>
</comment>
<dbReference type="InterPro" id="IPR034151">
    <property type="entry name" value="TOPRIM_DnaG_bac"/>
</dbReference>
<comment type="cofactor">
    <cofactor evidence="12 13">
        <name>Zn(2+)</name>
        <dbReference type="ChEBI" id="CHEBI:29105"/>
    </cofactor>
    <text evidence="12 13">Binds 1 zinc ion per monomer.</text>
</comment>
<feature type="zinc finger region" description="CHC2-type" evidence="12">
    <location>
        <begin position="40"/>
        <end position="64"/>
    </location>
</feature>
<evidence type="ECO:0000256" key="8">
    <source>
        <dbReference type="ARBA" id="ARBA00022833"/>
    </source>
</evidence>
<sequence>MSGRIPQGFIDDLLERVDIVEIIDARSSLKKAGRNYKGLCPFHDEKTPSFSVNADKQFYHCFGCGAGGNAVSFMMDYERLDFPQAIDALAATVGLEVPKEDNPSFNKVANNANKALYEILERCAELFHSNLRGHPGGKQAIEYLKNRGLDGNTAKQFEIGYAPPGWDNLIKAVGTTPLKIKQLFDSGMLIEKDNGDYYDRFRDRIMFPIRDHRGRVVGFGGRVLGDDKPKYLNSPETPVFSKSKELYGLYEARKSKGAIERIVVVEGYMDVVALAQSGIHYATATLGTATSSDHLERIFRVCPEVVFCFDGDKAGRAAANRALENVLPMIRDGLQARFLFLPDGEDPDTLVRSIGADRFEHQIGQGLPLSQYLFDHVSEGLDVQSMDGRARLSTLAIPMIDQIPEGVFKSLMHKELATRTGLEADTLEQLRQQGREQQQAKAQLKQQQDQLANQRYQQSKQAAKPADDGYDGYFNNDDGGHHEAPPVDIDHDDNNGAPAPRRPQAKQRPSKSPAINSRQRSNIQTAITLLLYFPGSISQLDNTEAIDDLQDQDALLLKEIIAFLKNHPATPTYTLIGHWIGTSFYERLQELLNDDMLLSCEDGAQQQLIDIFSFLANQQQQGQLEQELNTLSEIPFNEMSAEQKLRYSELLISHSKH</sequence>
<dbReference type="PROSITE" id="PS50880">
    <property type="entry name" value="TOPRIM"/>
    <property type="match status" value="1"/>
</dbReference>
<dbReference type="Gene3D" id="1.20.50.20">
    <property type="entry name" value="DnaG, RNA polymerase domain, helical bundle"/>
    <property type="match status" value="1"/>
</dbReference>
<keyword evidence="4 12" id="KW-0548">Nucleotidyltransferase</keyword>
<keyword evidence="11 12" id="KW-0804">Transcription</keyword>
<evidence type="ECO:0000256" key="12">
    <source>
        <dbReference type="HAMAP-Rule" id="MF_00974"/>
    </source>
</evidence>
<dbReference type="PANTHER" id="PTHR30313:SF2">
    <property type="entry name" value="DNA PRIMASE"/>
    <property type="match status" value="1"/>
</dbReference>
<dbReference type="Pfam" id="PF01807">
    <property type="entry name" value="Zn_ribbon_DnaG"/>
    <property type="match status" value="1"/>
</dbReference>
<dbReference type="Gene3D" id="3.40.1360.10">
    <property type="match status" value="1"/>
</dbReference>
<dbReference type="SUPFAM" id="SSF57783">
    <property type="entry name" value="Zinc beta-ribbon"/>
    <property type="match status" value="1"/>
</dbReference>
<dbReference type="NCBIfam" id="TIGR01391">
    <property type="entry name" value="dnaG"/>
    <property type="match status" value="1"/>
</dbReference>